<keyword evidence="3 4" id="KW-0443">Lipid metabolism</keyword>
<dbReference type="GeneID" id="72468820"/>
<reference evidence="6" key="1">
    <citation type="journal article" date="2022" name="Int. J. Syst. Evol. Microbiol.">
        <title>Prevotella lacticifex sp. nov., isolated from the rumen of cows.</title>
        <authorList>
            <person name="Shinkai T."/>
            <person name="Ikeyama N."/>
            <person name="Kumagai M."/>
            <person name="Ohmori H."/>
            <person name="Sakamoto M."/>
            <person name="Ohkuma M."/>
            <person name="Mitsumori M."/>
        </authorList>
    </citation>
    <scope>NUCLEOTIDE SEQUENCE</scope>
    <source>
        <strain evidence="6">R5076</strain>
    </source>
</reference>
<gene>
    <name evidence="6" type="ORF">PRLR5076_07670</name>
</gene>
<feature type="active site" description="Nucleophile" evidence="4">
    <location>
        <position position="55"/>
    </location>
</feature>
<comment type="caution">
    <text evidence="6">The sequence shown here is derived from an EMBL/GenBank/DDBJ whole genome shotgun (WGS) entry which is preliminary data.</text>
</comment>
<dbReference type="PROSITE" id="PS51635">
    <property type="entry name" value="PNPLA"/>
    <property type="match status" value="1"/>
</dbReference>
<dbReference type="PANTHER" id="PTHR14226">
    <property type="entry name" value="NEUROPATHY TARGET ESTERASE/SWISS CHEESE D.MELANOGASTER"/>
    <property type="match status" value="1"/>
</dbReference>
<keyword evidence="7" id="KW-1185">Reference proteome</keyword>
<keyword evidence="1 4" id="KW-0378">Hydrolase</keyword>
<dbReference type="Proteomes" id="UP000825483">
    <property type="component" value="Unassembled WGS sequence"/>
</dbReference>
<evidence type="ECO:0000256" key="4">
    <source>
        <dbReference type="PROSITE-ProRule" id="PRU01161"/>
    </source>
</evidence>
<dbReference type="RefSeq" id="WP_223927067.1">
    <property type="nucleotide sequence ID" value="NZ_BPTU01000004.1"/>
</dbReference>
<evidence type="ECO:0000259" key="5">
    <source>
        <dbReference type="PROSITE" id="PS51635"/>
    </source>
</evidence>
<dbReference type="SUPFAM" id="SSF52151">
    <property type="entry name" value="FabD/lysophospholipase-like"/>
    <property type="match status" value="1"/>
</dbReference>
<feature type="active site" description="Proton acceptor" evidence="4">
    <location>
        <position position="169"/>
    </location>
</feature>
<dbReference type="GO" id="GO:0016042">
    <property type="term" value="P:lipid catabolic process"/>
    <property type="evidence" value="ECO:0007669"/>
    <property type="project" value="UniProtKB-UniRule"/>
</dbReference>
<evidence type="ECO:0000313" key="6">
    <source>
        <dbReference type="EMBL" id="GJG57916.1"/>
    </source>
</evidence>
<feature type="short sequence motif" description="GXSXG" evidence="4">
    <location>
        <begin position="53"/>
        <end position="57"/>
    </location>
</feature>
<evidence type="ECO:0000256" key="3">
    <source>
        <dbReference type="ARBA" id="ARBA00023098"/>
    </source>
</evidence>
<dbReference type="InterPro" id="IPR050301">
    <property type="entry name" value="NTE"/>
</dbReference>
<organism evidence="6 7">
    <name type="scientific">Prevotella lacticifex</name>
    <dbReference type="NCBI Taxonomy" id="2854755"/>
    <lineage>
        <taxon>Bacteria</taxon>
        <taxon>Pseudomonadati</taxon>
        <taxon>Bacteroidota</taxon>
        <taxon>Bacteroidia</taxon>
        <taxon>Bacteroidales</taxon>
        <taxon>Prevotellaceae</taxon>
        <taxon>Prevotella</taxon>
    </lineage>
</organism>
<feature type="short sequence motif" description="GXGXXG" evidence="4">
    <location>
        <begin position="26"/>
        <end position="31"/>
    </location>
</feature>
<dbReference type="Gene3D" id="3.40.1090.10">
    <property type="entry name" value="Cytosolic phospholipase A2 catalytic domain"/>
    <property type="match status" value="2"/>
</dbReference>
<dbReference type="AlphaFoldDB" id="A0A9R1C8E9"/>
<dbReference type="GO" id="GO:0016787">
    <property type="term" value="F:hydrolase activity"/>
    <property type="evidence" value="ECO:0007669"/>
    <property type="project" value="UniProtKB-UniRule"/>
</dbReference>
<dbReference type="Pfam" id="PF01734">
    <property type="entry name" value="Patatin"/>
    <property type="match status" value="1"/>
</dbReference>
<comment type="caution">
    <text evidence="4">Lacks conserved residue(s) required for the propagation of feature annotation.</text>
</comment>
<sequence>MLRFFNFLSDMLPHRRSRNIALVLGGGGARGYAHIGAVEVLMEHGFNITSVAGTSMGALVGGLFAAGKLDELKEKVITVNRRKILSLLDLSPGLDHIATADKLSGLLDDIAGGMNIEQLPIPFCCSATDIVSGREKVFRSGPLSQAIRASISIPGFFSPVRIGNEVLVDGSVHNTLPLNRVERHKGDRLVAVNVSAPGAEPMKGSVPSNFLKMAMRIAQISVQNNTQMAEQITRPDICVDIPMDTFGLMDFEKGREIIAYGRRAMEQALEEWDDKRKS</sequence>
<feature type="domain" description="PNPLA" evidence="5">
    <location>
        <begin position="22"/>
        <end position="182"/>
    </location>
</feature>
<evidence type="ECO:0000313" key="7">
    <source>
        <dbReference type="Proteomes" id="UP000825483"/>
    </source>
</evidence>
<name>A0A9R1C8E9_9BACT</name>
<dbReference type="InterPro" id="IPR016035">
    <property type="entry name" value="Acyl_Trfase/lysoPLipase"/>
</dbReference>
<keyword evidence="2 4" id="KW-0442">Lipid degradation</keyword>
<evidence type="ECO:0000256" key="2">
    <source>
        <dbReference type="ARBA" id="ARBA00022963"/>
    </source>
</evidence>
<dbReference type="PANTHER" id="PTHR14226:SF76">
    <property type="entry name" value="NTE FAMILY PROTEIN RSSA"/>
    <property type="match status" value="1"/>
</dbReference>
<protein>
    <submittedName>
        <fullName evidence="6">Phospholipase</fullName>
    </submittedName>
</protein>
<dbReference type="EMBL" id="BPUB01000001">
    <property type="protein sequence ID" value="GJG57916.1"/>
    <property type="molecule type" value="Genomic_DNA"/>
</dbReference>
<dbReference type="InterPro" id="IPR002641">
    <property type="entry name" value="PNPLA_dom"/>
</dbReference>
<evidence type="ECO:0000256" key="1">
    <source>
        <dbReference type="ARBA" id="ARBA00022801"/>
    </source>
</evidence>
<accession>A0A9R1C8E9</accession>
<proteinExistence type="predicted"/>